<organism evidence="1 2">
    <name type="scientific">Nonomuraea endophytica</name>
    <dbReference type="NCBI Taxonomy" id="714136"/>
    <lineage>
        <taxon>Bacteria</taxon>
        <taxon>Bacillati</taxon>
        <taxon>Actinomycetota</taxon>
        <taxon>Actinomycetes</taxon>
        <taxon>Streptosporangiales</taxon>
        <taxon>Streptosporangiaceae</taxon>
        <taxon>Nonomuraea</taxon>
    </lineage>
</organism>
<comment type="caution">
    <text evidence="1">The sequence shown here is derived from an EMBL/GenBank/DDBJ whole genome shotgun (WGS) entry which is preliminary data.</text>
</comment>
<dbReference type="RefSeq" id="WP_184975549.1">
    <property type="nucleotide sequence ID" value="NZ_JACHIN010000027.1"/>
</dbReference>
<dbReference type="EMBL" id="JACHIN010000027">
    <property type="protein sequence ID" value="MBB5084847.1"/>
    <property type="molecule type" value="Genomic_DNA"/>
</dbReference>
<accession>A0A7W8AES3</accession>
<evidence type="ECO:0000313" key="2">
    <source>
        <dbReference type="Proteomes" id="UP000568380"/>
    </source>
</evidence>
<protein>
    <submittedName>
        <fullName evidence="1">Uncharacterized protein</fullName>
    </submittedName>
</protein>
<evidence type="ECO:0000313" key="1">
    <source>
        <dbReference type="EMBL" id="MBB5084847.1"/>
    </source>
</evidence>
<dbReference type="AlphaFoldDB" id="A0A7W8AES3"/>
<gene>
    <name evidence="1" type="ORF">HNR40_010358</name>
</gene>
<name>A0A7W8AES3_9ACTN</name>
<reference evidence="1 2" key="1">
    <citation type="submission" date="2020-08" db="EMBL/GenBank/DDBJ databases">
        <title>Genomic Encyclopedia of Type Strains, Phase IV (KMG-IV): sequencing the most valuable type-strain genomes for metagenomic binning, comparative biology and taxonomic classification.</title>
        <authorList>
            <person name="Goeker M."/>
        </authorList>
    </citation>
    <scope>NUCLEOTIDE SEQUENCE [LARGE SCALE GENOMIC DNA]</scope>
    <source>
        <strain evidence="1 2">DSM 45385</strain>
    </source>
</reference>
<sequence length="176" mass="19108">MSRRRRLQRPWDPPWLKIAGVAAGAFSAVFALLSLVGDEIGRADARKPSPTPMEVASPGAGVAKPRAAAVPDRFIGTWIGLVDDEDMDTPFPVEILLRRGGLGQIVGKVRYESLKCAGVVRLFEVSSRKLSVQESLTVATEQCDDDLVTLKYQANGTLYYTYGDGEGRAVLSRQGQ</sequence>
<dbReference type="Proteomes" id="UP000568380">
    <property type="component" value="Unassembled WGS sequence"/>
</dbReference>
<keyword evidence="2" id="KW-1185">Reference proteome</keyword>
<proteinExistence type="predicted"/>